<organism evidence="2">
    <name type="scientific">Tanacetum cinerariifolium</name>
    <name type="common">Dalmatian daisy</name>
    <name type="synonym">Chrysanthemum cinerariifolium</name>
    <dbReference type="NCBI Taxonomy" id="118510"/>
    <lineage>
        <taxon>Eukaryota</taxon>
        <taxon>Viridiplantae</taxon>
        <taxon>Streptophyta</taxon>
        <taxon>Embryophyta</taxon>
        <taxon>Tracheophyta</taxon>
        <taxon>Spermatophyta</taxon>
        <taxon>Magnoliopsida</taxon>
        <taxon>eudicotyledons</taxon>
        <taxon>Gunneridae</taxon>
        <taxon>Pentapetalae</taxon>
        <taxon>asterids</taxon>
        <taxon>campanulids</taxon>
        <taxon>Asterales</taxon>
        <taxon>Asteraceae</taxon>
        <taxon>Asteroideae</taxon>
        <taxon>Anthemideae</taxon>
        <taxon>Anthemidinae</taxon>
        <taxon>Tanacetum</taxon>
    </lineage>
</organism>
<feature type="compositionally biased region" description="Acidic residues" evidence="1">
    <location>
        <begin position="84"/>
        <end position="117"/>
    </location>
</feature>
<dbReference type="AlphaFoldDB" id="A0A699JBW7"/>
<comment type="caution">
    <text evidence="2">The sequence shown here is derived from an EMBL/GenBank/DDBJ whole genome shotgun (WGS) entry which is preliminary data.</text>
</comment>
<sequence length="284" mass="31458">MSSDNAQSAVTYTPISFDSDGPSWGIPLMNASEFPEMDPYEEVAQQGQVHPLSPDYVPDPMELDEHVPVHILKPEQPEYHAPSDEDIQVGDDNEDPEEDPSEEHEPEDDNEDPEENLNEEHGPEDSDKTELLEEDETAITPPPPRHRGAMISVRSQTPMAASTQALIDAFATGSSPFPLPPTNLAYDRTPLGHRTTMIRMREVIPEEDMPPRKRFAFTTPPPRCDISESSVAAAVRAPRSQYDFVDTVEAEQGLVRSPGHDAWTIARAADRAEDIGYVKALHAS</sequence>
<protein>
    <submittedName>
        <fullName evidence="2">Uncharacterized protein</fullName>
    </submittedName>
</protein>
<reference evidence="2" key="1">
    <citation type="journal article" date="2019" name="Sci. Rep.">
        <title>Draft genome of Tanacetum cinerariifolium, the natural source of mosquito coil.</title>
        <authorList>
            <person name="Yamashiro T."/>
            <person name="Shiraishi A."/>
            <person name="Satake H."/>
            <person name="Nakayama K."/>
        </authorList>
    </citation>
    <scope>NUCLEOTIDE SEQUENCE</scope>
</reference>
<proteinExistence type="predicted"/>
<evidence type="ECO:0000256" key="1">
    <source>
        <dbReference type="SAM" id="MobiDB-lite"/>
    </source>
</evidence>
<gene>
    <name evidence="2" type="ORF">Tci_595817</name>
</gene>
<feature type="region of interest" description="Disordered" evidence="1">
    <location>
        <begin position="1"/>
        <end position="149"/>
    </location>
</feature>
<accession>A0A699JBW7</accession>
<feature type="compositionally biased region" description="Basic and acidic residues" evidence="1">
    <location>
        <begin position="118"/>
        <end position="131"/>
    </location>
</feature>
<feature type="compositionally biased region" description="Polar residues" evidence="1">
    <location>
        <begin position="1"/>
        <end position="16"/>
    </location>
</feature>
<evidence type="ECO:0000313" key="2">
    <source>
        <dbReference type="EMBL" id="GFA23845.1"/>
    </source>
</evidence>
<dbReference type="EMBL" id="BKCJ010390618">
    <property type="protein sequence ID" value="GFA23845.1"/>
    <property type="molecule type" value="Genomic_DNA"/>
</dbReference>
<name>A0A699JBW7_TANCI</name>
<feature type="compositionally biased region" description="Basic and acidic residues" evidence="1">
    <location>
        <begin position="63"/>
        <end position="83"/>
    </location>
</feature>